<keyword evidence="3 12" id="KW-0812">Transmembrane</keyword>
<dbReference type="Gene3D" id="2.10.25.10">
    <property type="entry name" value="Laminin"/>
    <property type="match status" value="1"/>
</dbReference>
<feature type="signal peptide" evidence="13">
    <location>
        <begin position="1"/>
        <end position="19"/>
    </location>
</feature>
<keyword evidence="6" id="KW-0106">Calcium</keyword>
<name>A0A8B6C8A7_MYTGA</name>
<keyword evidence="4 13" id="KW-0732">Signal</keyword>
<keyword evidence="2 11" id="KW-0245">EGF-like domain</keyword>
<dbReference type="InterPro" id="IPR000152">
    <property type="entry name" value="EGF-type_Asp/Asn_hydroxyl_site"/>
</dbReference>
<dbReference type="PANTHER" id="PTHR12916:SF4">
    <property type="entry name" value="UNINFLATABLE, ISOFORM C"/>
    <property type="match status" value="1"/>
</dbReference>
<comment type="subcellular location">
    <subcellularLocation>
        <location evidence="1">Membrane</location>
        <topology evidence="1">Single-pass membrane protein</topology>
    </subcellularLocation>
</comment>
<feature type="disulfide bond" evidence="11">
    <location>
        <begin position="216"/>
        <end position="225"/>
    </location>
</feature>
<dbReference type="GO" id="GO:0120025">
    <property type="term" value="C:plasma membrane bounded cell projection"/>
    <property type="evidence" value="ECO:0007669"/>
    <property type="project" value="UniProtKB-ARBA"/>
</dbReference>
<dbReference type="GO" id="GO:0016020">
    <property type="term" value="C:membrane"/>
    <property type="evidence" value="ECO:0007669"/>
    <property type="project" value="UniProtKB-SubCell"/>
</dbReference>
<evidence type="ECO:0000256" key="3">
    <source>
        <dbReference type="ARBA" id="ARBA00022692"/>
    </source>
</evidence>
<gene>
    <name evidence="15" type="ORF">MGAL_10B044171</name>
</gene>
<evidence type="ECO:0000256" key="10">
    <source>
        <dbReference type="ARBA" id="ARBA00023180"/>
    </source>
</evidence>
<dbReference type="Proteomes" id="UP000596742">
    <property type="component" value="Unassembled WGS sequence"/>
</dbReference>
<dbReference type="GO" id="GO:0071944">
    <property type="term" value="C:cell periphery"/>
    <property type="evidence" value="ECO:0007669"/>
    <property type="project" value="UniProtKB-ARBA"/>
</dbReference>
<evidence type="ECO:0000256" key="8">
    <source>
        <dbReference type="ARBA" id="ARBA00023136"/>
    </source>
</evidence>
<dbReference type="PROSITE" id="PS00010">
    <property type="entry name" value="ASX_HYDROXYL"/>
    <property type="match status" value="1"/>
</dbReference>
<dbReference type="SMART" id="SM00179">
    <property type="entry name" value="EGF_CA"/>
    <property type="match status" value="1"/>
</dbReference>
<evidence type="ECO:0000256" key="2">
    <source>
        <dbReference type="ARBA" id="ARBA00022536"/>
    </source>
</evidence>
<dbReference type="OrthoDB" id="26719at2759"/>
<keyword evidence="7 12" id="KW-1133">Transmembrane helix</keyword>
<dbReference type="PROSITE" id="PS50026">
    <property type="entry name" value="EGF_3"/>
    <property type="match status" value="1"/>
</dbReference>
<keyword evidence="5" id="KW-0677">Repeat</keyword>
<dbReference type="EMBL" id="UYJE01001354">
    <property type="protein sequence ID" value="VDI01482.1"/>
    <property type="molecule type" value="Genomic_DNA"/>
</dbReference>
<evidence type="ECO:0000256" key="9">
    <source>
        <dbReference type="ARBA" id="ARBA00023157"/>
    </source>
</evidence>
<sequence length="345" mass="39017">MRCSYCSLCLNLTLDYILSDASCSLPPDLKNSDWEYNYTLVPDNVKKSTNIKIGTFTIQHFVDYLKVTGTTLNDWTCIDSLDISVTTTVVVFKSDSSFSDRPGNNLWLYLCMKLTKITTDLYYFYLLSDINSSTEPNERAFMSADNAPMSSTVCQYTGSPKIRTLRKQGSNDVLPNDASLCEPWNSACDVDDRCDPNPCQNNGTCVDLTDSYNCTCDPGWEDVNCTTGVKITVSEILNHYTGLIIAGGIIISGLLVVIAIYCLIKKRQKDPSKYTSTNVTNEGEEKVSHIYSEPSEVYHEYSEPSEVYHEYSEPSEVYHEYSEPSRVYRVNRGRQHGYEETIFQE</sequence>
<dbReference type="CDD" id="cd00054">
    <property type="entry name" value="EGF_CA"/>
    <property type="match status" value="1"/>
</dbReference>
<evidence type="ECO:0000256" key="5">
    <source>
        <dbReference type="ARBA" id="ARBA00022737"/>
    </source>
</evidence>
<dbReference type="Pfam" id="PF00008">
    <property type="entry name" value="EGF"/>
    <property type="match status" value="1"/>
</dbReference>
<dbReference type="PROSITE" id="PS01186">
    <property type="entry name" value="EGF_2"/>
    <property type="match status" value="1"/>
</dbReference>
<evidence type="ECO:0000256" key="6">
    <source>
        <dbReference type="ARBA" id="ARBA00022837"/>
    </source>
</evidence>
<organism evidence="15 16">
    <name type="scientific">Mytilus galloprovincialis</name>
    <name type="common">Mediterranean mussel</name>
    <dbReference type="NCBI Taxonomy" id="29158"/>
    <lineage>
        <taxon>Eukaryota</taxon>
        <taxon>Metazoa</taxon>
        <taxon>Spiralia</taxon>
        <taxon>Lophotrochozoa</taxon>
        <taxon>Mollusca</taxon>
        <taxon>Bivalvia</taxon>
        <taxon>Autobranchia</taxon>
        <taxon>Pteriomorphia</taxon>
        <taxon>Mytilida</taxon>
        <taxon>Mytiloidea</taxon>
        <taxon>Mytilidae</taxon>
        <taxon>Mytilinae</taxon>
        <taxon>Mytilus</taxon>
    </lineage>
</organism>
<evidence type="ECO:0000256" key="4">
    <source>
        <dbReference type="ARBA" id="ARBA00022729"/>
    </source>
</evidence>
<keyword evidence="10" id="KW-0325">Glycoprotein</keyword>
<dbReference type="AlphaFoldDB" id="A0A8B6C8A7"/>
<dbReference type="FunFam" id="2.10.25.10:FF:000247">
    <property type="entry name" value="Delta/notch like EGF repeat containing"/>
    <property type="match status" value="1"/>
</dbReference>
<dbReference type="SUPFAM" id="SSF57196">
    <property type="entry name" value="EGF/Laminin"/>
    <property type="match status" value="1"/>
</dbReference>
<reference evidence="15" key="1">
    <citation type="submission" date="2018-11" db="EMBL/GenBank/DDBJ databases">
        <authorList>
            <person name="Alioto T."/>
            <person name="Alioto T."/>
        </authorList>
    </citation>
    <scope>NUCLEOTIDE SEQUENCE</scope>
</reference>
<dbReference type="GO" id="GO:0005509">
    <property type="term" value="F:calcium ion binding"/>
    <property type="evidence" value="ECO:0007669"/>
    <property type="project" value="InterPro"/>
</dbReference>
<dbReference type="SMART" id="SM00181">
    <property type="entry name" value="EGF"/>
    <property type="match status" value="1"/>
</dbReference>
<proteinExistence type="predicted"/>
<protein>
    <recommendedName>
        <fullName evidence="14">EGF-like domain-containing protein</fullName>
    </recommendedName>
</protein>
<dbReference type="PANTHER" id="PTHR12916">
    <property type="entry name" value="CYTOCHROME C OXIDASE POLYPEPTIDE VIC-2"/>
    <property type="match status" value="1"/>
</dbReference>
<dbReference type="GO" id="GO:0007399">
    <property type="term" value="P:nervous system development"/>
    <property type="evidence" value="ECO:0007669"/>
    <property type="project" value="UniProtKB-ARBA"/>
</dbReference>
<dbReference type="InterPro" id="IPR000742">
    <property type="entry name" value="EGF"/>
</dbReference>
<evidence type="ECO:0000256" key="12">
    <source>
        <dbReference type="SAM" id="Phobius"/>
    </source>
</evidence>
<feature type="transmembrane region" description="Helical" evidence="12">
    <location>
        <begin position="240"/>
        <end position="264"/>
    </location>
</feature>
<feature type="chain" id="PRO_5032724438" description="EGF-like domain-containing protein" evidence="13">
    <location>
        <begin position="20"/>
        <end position="345"/>
    </location>
</feature>
<dbReference type="InterPro" id="IPR001881">
    <property type="entry name" value="EGF-like_Ca-bd_dom"/>
</dbReference>
<evidence type="ECO:0000259" key="14">
    <source>
        <dbReference type="PROSITE" id="PS50026"/>
    </source>
</evidence>
<keyword evidence="8 12" id="KW-0472">Membrane</keyword>
<evidence type="ECO:0000313" key="16">
    <source>
        <dbReference type="Proteomes" id="UP000596742"/>
    </source>
</evidence>
<evidence type="ECO:0000256" key="13">
    <source>
        <dbReference type="SAM" id="SignalP"/>
    </source>
</evidence>
<keyword evidence="16" id="KW-1185">Reference proteome</keyword>
<comment type="caution">
    <text evidence="15">The sequence shown here is derived from an EMBL/GenBank/DDBJ whole genome shotgun (WGS) entry which is preliminary data.</text>
</comment>
<keyword evidence="9 11" id="KW-1015">Disulfide bond</keyword>
<accession>A0A8B6C8A7</accession>
<evidence type="ECO:0000256" key="7">
    <source>
        <dbReference type="ARBA" id="ARBA00022989"/>
    </source>
</evidence>
<evidence type="ECO:0000256" key="11">
    <source>
        <dbReference type="PROSITE-ProRule" id="PRU00076"/>
    </source>
</evidence>
<evidence type="ECO:0000313" key="15">
    <source>
        <dbReference type="EMBL" id="VDI01482.1"/>
    </source>
</evidence>
<evidence type="ECO:0000256" key="1">
    <source>
        <dbReference type="ARBA" id="ARBA00004167"/>
    </source>
</evidence>
<comment type="caution">
    <text evidence="11">Lacks conserved residue(s) required for the propagation of feature annotation.</text>
</comment>
<feature type="domain" description="EGF-like" evidence="14">
    <location>
        <begin position="190"/>
        <end position="226"/>
    </location>
</feature>